<dbReference type="GO" id="GO:0009244">
    <property type="term" value="P:lipopolysaccharide core region biosynthetic process"/>
    <property type="evidence" value="ECO:0007669"/>
    <property type="project" value="TreeGrafter"/>
</dbReference>
<name>X1HX78_9ZZZZ</name>
<evidence type="ECO:0008006" key="4">
    <source>
        <dbReference type="Google" id="ProtNLM"/>
    </source>
</evidence>
<dbReference type="PANTHER" id="PTHR30160">
    <property type="entry name" value="TETRAACYLDISACCHARIDE 4'-KINASE-RELATED"/>
    <property type="match status" value="1"/>
</dbReference>
<dbReference type="SUPFAM" id="SSF53756">
    <property type="entry name" value="UDP-Glycosyltransferase/glycogen phosphorylase"/>
    <property type="match status" value="1"/>
</dbReference>
<feature type="non-terminal residue" evidence="3">
    <location>
        <position position="1"/>
    </location>
</feature>
<gene>
    <name evidence="3" type="ORF">S03H2_49764</name>
</gene>
<keyword evidence="1" id="KW-0328">Glycosyltransferase</keyword>
<dbReference type="Pfam" id="PF01075">
    <property type="entry name" value="Glyco_transf_9"/>
    <property type="match status" value="1"/>
</dbReference>
<evidence type="ECO:0000313" key="3">
    <source>
        <dbReference type="EMBL" id="GAH74766.1"/>
    </source>
</evidence>
<sequence length="157" mass="17083">RLGWPLDQTEYLIFHPGAGSAQKTWPAPCFAQLASRITENTNYRIVYLLGPAETERFDARTLSLFNSTGQVLPDLDILQACALISHSLAFLGHDSGPTHLAAALSIRTLAIFGPSNSTHWQPLASTTRTICSPDQSPLCSQSVTIDTVYDALQNVLD</sequence>
<reference evidence="3" key="1">
    <citation type="journal article" date="2014" name="Front. Microbiol.">
        <title>High frequency of phylogenetically diverse reductive dehalogenase-homologous genes in deep subseafloor sedimentary metagenomes.</title>
        <authorList>
            <person name="Kawai M."/>
            <person name="Futagami T."/>
            <person name="Toyoda A."/>
            <person name="Takaki Y."/>
            <person name="Nishi S."/>
            <person name="Hori S."/>
            <person name="Arai W."/>
            <person name="Tsubouchi T."/>
            <person name="Morono Y."/>
            <person name="Uchiyama I."/>
            <person name="Ito T."/>
            <person name="Fujiyama A."/>
            <person name="Inagaki F."/>
            <person name="Takami H."/>
        </authorList>
    </citation>
    <scope>NUCLEOTIDE SEQUENCE</scope>
    <source>
        <strain evidence="3">Expedition CK06-06</strain>
    </source>
</reference>
<dbReference type="EMBL" id="BARU01031468">
    <property type="protein sequence ID" value="GAH74766.1"/>
    <property type="molecule type" value="Genomic_DNA"/>
</dbReference>
<protein>
    <recommendedName>
        <fullName evidence="4">Glycosyl transferase family 9</fullName>
    </recommendedName>
</protein>
<dbReference type="InterPro" id="IPR051199">
    <property type="entry name" value="LPS_LOS_Heptosyltrfase"/>
</dbReference>
<keyword evidence="2" id="KW-0808">Transferase</keyword>
<dbReference type="GO" id="GO:0008713">
    <property type="term" value="F:ADP-heptose-lipopolysaccharide heptosyltransferase activity"/>
    <property type="evidence" value="ECO:0007669"/>
    <property type="project" value="TreeGrafter"/>
</dbReference>
<dbReference type="AlphaFoldDB" id="X1HX78"/>
<dbReference type="InterPro" id="IPR002201">
    <property type="entry name" value="Glyco_trans_9"/>
</dbReference>
<accession>X1HX78</accession>
<organism evidence="3">
    <name type="scientific">marine sediment metagenome</name>
    <dbReference type="NCBI Taxonomy" id="412755"/>
    <lineage>
        <taxon>unclassified sequences</taxon>
        <taxon>metagenomes</taxon>
        <taxon>ecological metagenomes</taxon>
    </lineage>
</organism>
<evidence type="ECO:0000256" key="2">
    <source>
        <dbReference type="ARBA" id="ARBA00022679"/>
    </source>
</evidence>
<dbReference type="Gene3D" id="3.40.50.2000">
    <property type="entry name" value="Glycogen Phosphorylase B"/>
    <property type="match status" value="1"/>
</dbReference>
<proteinExistence type="predicted"/>
<dbReference type="CDD" id="cd03789">
    <property type="entry name" value="GT9_LPS_heptosyltransferase"/>
    <property type="match status" value="1"/>
</dbReference>
<comment type="caution">
    <text evidence="3">The sequence shown here is derived from an EMBL/GenBank/DDBJ whole genome shotgun (WGS) entry which is preliminary data.</text>
</comment>
<evidence type="ECO:0000256" key="1">
    <source>
        <dbReference type="ARBA" id="ARBA00022676"/>
    </source>
</evidence>
<dbReference type="GO" id="GO:0005829">
    <property type="term" value="C:cytosol"/>
    <property type="evidence" value="ECO:0007669"/>
    <property type="project" value="TreeGrafter"/>
</dbReference>